<dbReference type="AlphaFoldDB" id="A0A915PLV2"/>
<keyword evidence="4" id="KW-0663">Pyridoxal phosphate</keyword>
<proteinExistence type="inferred from homology"/>
<dbReference type="InterPro" id="IPR015421">
    <property type="entry name" value="PyrdxlP-dep_Trfase_major"/>
</dbReference>
<comment type="cofactor">
    <cofactor evidence="1">
        <name>pyridoxal 5'-phosphate</name>
        <dbReference type="ChEBI" id="CHEBI:597326"/>
    </cofactor>
</comment>
<accession>A0A915PLV2</accession>
<evidence type="ECO:0000313" key="10">
    <source>
        <dbReference type="WBParaSite" id="sdigi.contig25.g2041.t1"/>
    </source>
</evidence>
<evidence type="ECO:0000256" key="2">
    <source>
        <dbReference type="ARBA" id="ARBA00009533"/>
    </source>
</evidence>
<evidence type="ECO:0000256" key="6">
    <source>
        <dbReference type="ARBA" id="ARBA00047190"/>
    </source>
</evidence>
<evidence type="ECO:0000259" key="8">
    <source>
        <dbReference type="Pfam" id="PF22937"/>
    </source>
</evidence>
<dbReference type="GO" id="GO:0016831">
    <property type="term" value="F:carboxy-lyase activity"/>
    <property type="evidence" value="ECO:0007669"/>
    <property type="project" value="UniProtKB-KW"/>
</dbReference>
<dbReference type="InterPro" id="IPR015424">
    <property type="entry name" value="PyrdxlP-dep_Trfase"/>
</dbReference>
<dbReference type="Pfam" id="PF22930">
    <property type="entry name" value="PDXDC1-like_cen"/>
    <property type="match status" value="1"/>
</dbReference>
<dbReference type="PANTHER" id="PTHR42735:SF1">
    <property type="entry name" value="PYRIDOXAL-DEPENDENT DECARBOXYLASE DOMAIN-CONTAINING PROTEIN 1-RELATED"/>
    <property type="match status" value="1"/>
</dbReference>
<dbReference type="Proteomes" id="UP000887581">
    <property type="component" value="Unplaced"/>
</dbReference>
<feature type="domain" description="PDXDC1-like third" evidence="8">
    <location>
        <begin position="651"/>
        <end position="759"/>
    </location>
</feature>
<keyword evidence="3" id="KW-0210">Decarboxylase</keyword>
<dbReference type="PANTHER" id="PTHR42735">
    <property type="match status" value="1"/>
</dbReference>
<evidence type="ECO:0000256" key="1">
    <source>
        <dbReference type="ARBA" id="ARBA00001933"/>
    </source>
</evidence>
<protein>
    <recommendedName>
        <fullName evidence="6">Pyridoxal-dependent decarboxylase domain-containing protein 1</fullName>
    </recommendedName>
</protein>
<name>A0A915PLV2_9BILA</name>
<dbReference type="InterPro" id="IPR055103">
    <property type="entry name" value="PDXDC1-like_2nd"/>
</dbReference>
<dbReference type="Gene3D" id="3.40.640.10">
    <property type="entry name" value="Type I PLP-dependent aspartate aminotransferase-like (Major domain)"/>
    <property type="match status" value="1"/>
</dbReference>
<keyword evidence="9" id="KW-1185">Reference proteome</keyword>
<organism evidence="9 10">
    <name type="scientific">Setaria digitata</name>
    <dbReference type="NCBI Taxonomy" id="48799"/>
    <lineage>
        <taxon>Eukaryota</taxon>
        <taxon>Metazoa</taxon>
        <taxon>Ecdysozoa</taxon>
        <taxon>Nematoda</taxon>
        <taxon>Chromadorea</taxon>
        <taxon>Rhabditida</taxon>
        <taxon>Spirurina</taxon>
        <taxon>Spiruromorpha</taxon>
        <taxon>Filarioidea</taxon>
        <taxon>Setariidae</taxon>
        <taxon>Setaria</taxon>
    </lineage>
</organism>
<feature type="domain" description="PDXDC1/PDXD2 second" evidence="7">
    <location>
        <begin position="539"/>
        <end position="650"/>
    </location>
</feature>
<evidence type="ECO:0000256" key="3">
    <source>
        <dbReference type="ARBA" id="ARBA00022793"/>
    </source>
</evidence>
<dbReference type="Pfam" id="PF22937">
    <property type="entry name" value="PDXDC1-like_cen2"/>
    <property type="match status" value="1"/>
</dbReference>
<dbReference type="InterPro" id="IPR050477">
    <property type="entry name" value="GrpII_AminoAcid_Decarb"/>
</dbReference>
<evidence type="ECO:0000256" key="4">
    <source>
        <dbReference type="ARBA" id="ARBA00022898"/>
    </source>
</evidence>
<evidence type="ECO:0000259" key="7">
    <source>
        <dbReference type="Pfam" id="PF22930"/>
    </source>
</evidence>
<comment type="similarity">
    <text evidence="2">Belongs to the group II decarboxylase family.</text>
</comment>
<evidence type="ECO:0000256" key="5">
    <source>
        <dbReference type="ARBA" id="ARBA00023239"/>
    </source>
</evidence>
<sequence>MSALLGLANFSYNLASVDPFFQDQFKLTDKSAVISSGITFCKKRNFLRSTEIGKEIEQRKKSNWNENWPMVMVVDSEIEEAMNTALKIVDGIESNHGYAVAAEGESSESLRSSLSNADNGGSAERSVLERLAYAPDRNCIIVKNSDNAEKLKRDAKRASSLGGDIKQILQQLKELIISDDWINKETKGRGESAHSPYRDFAQKRSTLVNSRLSELGRTLVSSSSLKTYISLLGTHHRQCIASWLYGSTSQTLSTLFRTPNNNLYCSDHGSTLSDSIKTGIGHAVRLALHDIYGSDYLTKGWRAFLEKGPPVVYVSPAFNIDLTSYLSTQHLIGDIVVLKKSDGDLADVEGRIDHIEFEKQLDDDIGAGKKPLIVIGVVGSPVLGQNDIISRLLEIRKSKPRFWIHVVGQGLAALCLKEPSEVLVHVLSQVDSFTIPLGSWLGIPTAPVITLHRSVDECKPLYHEKLDVLPWWIACQHLTVSGITDAIENAYFLVRILYLCGSKVMLRGLAAFPQIEVLGVKNSIEFANRVYKGTNTPLTVLIFKYKYPDLEEIKKEKIPIGNSPCSSDILINNSVYSKNGTEQFSSSSTVCINDIDKLAEYADSLNTWLSQGLISNCRELGLQMVTLANTHHSAFRFSPIESAAFTAKKRFKEIISKYPSLVLTPVRKWAGVGAICYIPSIVKETPMDEWNEKQRQQVSYLNIELVHSLRFIDTAFSSGESSVHGVSCVKFGMLSDDKDLKDLVRLVAEHGKKIEQSQQYMDSLAEMIRQGIEAANEDLKRENDARLMQEGVMRQIPLMSSLVNWFSPLDKNLQNIKGRSFDLKTGQIQSTDVYYKHCLSNQASSTEPYYSAARISSESIKKHGDVDSNRISAEIDNAALDSAEGNDIDWNGGT</sequence>
<reference evidence="10" key="1">
    <citation type="submission" date="2022-11" db="UniProtKB">
        <authorList>
            <consortium name="WormBaseParasite"/>
        </authorList>
    </citation>
    <scope>IDENTIFICATION</scope>
</reference>
<dbReference type="SUPFAM" id="SSF53383">
    <property type="entry name" value="PLP-dependent transferases"/>
    <property type="match status" value="1"/>
</dbReference>
<keyword evidence="5" id="KW-0456">Lyase</keyword>
<dbReference type="WBParaSite" id="sdigi.contig25.g2041.t1">
    <property type="protein sequence ID" value="sdigi.contig25.g2041.t1"/>
    <property type="gene ID" value="sdigi.contig25.g2041"/>
</dbReference>
<dbReference type="InterPro" id="IPR055102">
    <property type="entry name" value="PDXDC1-like_3rd"/>
</dbReference>
<evidence type="ECO:0000313" key="9">
    <source>
        <dbReference type="Proteomes" id="UP000887581"/>
    </source>
</evidence>